<dbReference type="Gene3D" id="2.170.270.10">
    <property type="entry name" value="SET domain"/>
    <property type="match status" value="1"/>
</dbReference>
<evidence type="ECO:0000256" key="1">
    <source>
        <dbReference type="ARBA" id="ARBA00004286"/>
    </source>
</evidence>
<protein>
    <recommendedName>
        <fullName evidence="4">SET domain-containing protein</fullName>
    </recommendedName>
</protein>
<evidence type="ECO:0000259" key="4">
    <source>
        <dbReference type="PROSITE" id="PS50280"/>
    </source>
</evidence>
<reference evidence="5 6" key="2">
    <citation type="submission" date="2020-07" db="EMBL/GenBank/DDBJ databases">
        <title>Genome assembly of wild tea tree DASZ reveals pedigree and selection history of tea varieties.</title>
        <authorList>
            <person name="Zhang W."/>
        </authorList>
    </citation>
    <scope>NUCLEOTIDE SEQUENCE [LARGE SCALE GENOMIC DNA]</scope>
    <source>
        <strain evidence="6">cv. G240</strain>
        <tissue evidence="5">Leaf</tissue>
    </source>
</reference>
<dbReference type="Pfam" id="PF05033">
    <property type="entry name" value="Pre-SET"/>
    <property type="match status" value="1"/>
</dbReference>
<evidence type="ECO:0000313" key="6">
    <source>
        <dbReference type="Proteomes" id="UP000593564"/>
    </source>
</evidence>
<comment type="caution">
    <text evidence="5">The sequence shown here is derived from an EMBL/GenBank/DDBJ whole genome shotgun (WGS) entry which is preliminary data.</text>
</comment>
<dbReference type="InterPro" id="IPR025776">
    <property type="entry name" value="SUVR4/1/2"/>
</dbReference>
<evidence type="ECO:0000256" key="2">
    <source>
        <dbReference type="ARBA" id="ARBA00022454"/>
    </source>
</evidence>
<dbReference type="GO" id="GO:0005634">
    <property type="term" value="C:nucleus"/>
    <property type="evidence" value="ECO:0007669"/>
    <property type="project" value="InterPro"/>
</dbReference>
<feature type="compositionally biased region" description="Basic and acidic residues" evidence="3">
    <location>
        <begin position="39"/>
        <end position="49"/>
    </location>
</feature>
<gene>
    <name evidence="5" type="ORF">HYC85_018124</name>
</gene>
<sequence>MICIAFYIGFDPLDVNAHTYLFVSLGEFVLVTVPKGETRKHESWSKVEPEESEPPLKRTRLRGQTDQSSSSAGNHSPGLGKTFGRTPKEAYVSQTHCKEKIDVSPHLCLVDKKFESSPSEQFSSDRRTKPEHLSSPTHVQDDEEVTQFQFVQKGKKLKCERDTQCFSYEEPKGIPVVDLSDEESVLDKHHNNAVIIKRERDADELPQFDVPLAIVRPAAPLSLAHEDGFTNGSSSNVRENDGEFLGTKQLNSEVVVPPTLLLLCEDGSSNENCSDVERNGLELLEYKQLDTEDKGDDCASDSSQFDIASSPQGNVKISLICNSSQAIWFSLDAVLKLVEEKYIKTYRITEPGFSVVKLMKDVCECFLAEGTNCTDDGQVRSTNLTSSLAISKKLSAQDVLCGRVYEGNFCIPPSFPNEPFRFRNFIEVLPQIPRVLTSTSSNVLNYITELNVNGNSYCGRDIKIKALEGLGPSNPSSLVVVQKHNSCLDPLKVSHHIDDITKGAENAKISLVNEITDECLPEFHYIPRNIAYENACVKFLLARISDENCCSNCVGDCMSLIVPCACAGETGGEFAYTHGRLVEEKFLEKCISLNCDPGQHRLFYCKDCPLERSKHKRVSGPCKGHLVRQFIKECWYKCGCSMKCGNRLVQQGITVNLQVFMTPEKGWGVRTLEDLPKGTFVCEYVGEIVTNTELFERNTQMSGREKHTYSDWGSKGVLKDEEALCLDATVYGNVARFLNHRCFDANLVEIPVEVETPDHHYYHLAFFTTRKVDALEELTWDYGIDFKDHSHPVKAFHCCCESMIKLLLKKLMRLANAEKVVFITVKEIDPVHEFSSAHKENITEEASCGSLSITPSYRAVL</sequence>
<dbReference type="GO" id="GO:0005694">
    <property type="term" value="C:chromosome"/>
    <property type="evidence" value="ECO:0007669"/>
    <property type="project" value="UniProtKB-SubCell"/>
</dbReference>
<feature type="domain" description="SET" evidence="4">
    <location>
        <begin position="655"/>
        <end position="783"/>
    </location>
</feature>
<dbReference type="InterPro" id="IPR001214">
    <property type="entry name" value="SET_dom"/>
</dbReference>
<feature type="region of interest" description="Disordered" evidence="3">
    <location>
        <begin position="118"/>
        <end position="140"/>
    </location>
</feature>
<comment type="subcellular location">
    <subcellularLocation>
        <location evidence="1">Chromosome</location>
    </subcellularLocation>
</comment>
<accession>A0A7J7GUB7</accession>
<dbReference type="SMART" id="SM00468">
    <property type="entry name" value="PreSET"/>
    <property type="match status" value="1"/>
</dbReference>
<organism evidence="5 6">
    <name type="scientific">Camellia sinensis</name>
    <name type="common">Tea plant</name>
    <name type="synonym">Thea sinensis</name>
    <dbReference type="NCBI Taxonomy" id="4442"/>
    <lineage>
        <taxon>Eukaryota</taxon>
        <taxon>Viridiplantae</taxon>
        <taxon>Streptophyta</taxon>
        <taxon>Embryophyta</taxon>
        <taxon>Tracheophyta</taxon>
        <taxon>Spermatophyta</taxon>
        <taxon>Magnoliopsida</taxon>
        <taxon>eudicotyledons</taxon>
        <taxon>Gunneridae</taxon>
        <taxon>Pentapetalae</taxon>
        <taxon>asterids</taxon>
        <taxon>Ericales</taxon>
        <taxon>Theaceae</taxon>
        <taxon>Camellia</taxon>
    </lineage>
</organism>
<feature type="region of interest" description="Disordered" evidence="3">
    <location>
        <begin position="39"/>
        <end position="85"/>
    </location>
</feature>
<dbReference type="SMART" id="SM00317">
    <property type="entry name" value="SET"/>
    <property type="match status" value="1"/>
</dbReference>
<dbReference type="PROSITE" id="PS50280">
    <property type="entry name" value="SET"/>
    <property type="match status" value="1"/>
</dbReference>
<evidence type="ECO:0000313" key="5">
    <source>
        <dbReference type="EMBL" id="KAF5944047.1"/>
    </source>
</evidence>
<dbReference type="Pfam" id="PF00856">
    <property type="entry name" value="SET"/>
    <property type="match status" value="1"/>
</dbReference>
<evidence type="ECO:0000256" key="3">
    <source>
        <dbReference type="SAM" id="MobiDB-lite"/>
    </source>
</evidence>
<proteinExistence type="predicted"/>
<name>A0A7J7GUB7_CAMSI</name>
<dbReference type="PANTHER" id="PTHR46450:SF24">
    <property type="entry name" value="HISTONE-LYSINE N-METHYLTRANSFERASE SUVR4"/>
    <property type="match status" value="1"/>
</dbReference>
<reference evidence="6" key="1">
    <citation type="journal article" date="2020" name="Nat. Commun.">
        <title>Genome assembly of wild tea tree DASZ reveals pedigree and selection history of tea varieties.</title>
        <authorList>
            <person name="Zhang W."/>
            <person name="Zhang Y."/>
            <person name="Qiu H."/>
            <person name="Guo Y."/>
            <person name="Wan H."/>
            <person name="Zhang X."/>
            <person name="Scossa F."/>
            <person name="Alseekh S."/>
            <person name="Zhang Q."/>
            <person name="Wang P."/>
            <person name="Xu L."/>
            <person name="Schmidt M.H."/>
            <person name="Jia X."/>
            <person name="Li D."/>
            <person name="Zhu A."/>
            <person name="Guo F."/>
            <person name="Chen W."/>
            <person name="Ni D."/>
            <person name="Usadel B."/>
            <person name="Fernie A.R."/>
            <person name="Wen W."/>
        </authorList>
    </citation>
    <scope>NUCLEOTIDE SEQUENCE [LARGE SCALE GENOMIC DNA]</scope>
    <source>
        <strain evidence="6">cv. G240</strain>
    </source>
</reference>
<feature type="compositionally biased region" description="Basic and acidic residues" evidence="3">
    <location>
        <begin position="123"/>
        <end position="132"/>
    </location>
</feature>
<dbReference type="SUPFAM" id="SSF82199">
    <property type="entry name" value="SET domain"/>
    <property type="match status" value="1"/>
</dbReference>
<dbReference type="Proteomes" id="UP000593564">
    <property type="component" value="Unassembled WGS sequence"/>
</dbReference>
<dbReference type="InterPro" id="IPR046341">
    <property type="entry name" value="SET_dom_sf"/>
</dbReference>
<dbReference type="InterPro" id="IPR007728">
    <property type="entry name" value="Pre-SET_dom"/>
</dbReference>
<keyword evidence="6" id="KW-1185">Reference proteome</keyword>
<dbReference type="PROSITE" id="PS51580">
    <property type="entry name" value="SAM_MT43_3"/>
    <property type="match status" value="1"/>
</dbReference>
<dbReference type="GO" id="GO:0008270">
    <property type="term" value="F:zinc ion binding"/>
    <property type="evidence" value="ECO:0007669"/>
    <property type="project" value="InterPro"/>
</dbReference>
<dbReference type="EMBL" id="JACBKZ010000008">
    <property type="protein sequence ID" value="KAF5944047.1"/>
    <property type="molecule type" value="Genomic_DNA"/>
</dbReference>
<dbReference type="GO" id="GO:0042054">
    <property type="term" value="F:histone methyltransferase activity"/>
    <property type="evidence" value="ECO:0007669"/>
    <property type="project" value="InterPro"/>
</dbReference>
<dbReference type="CDD" id="cd10538">
    <property type="entry name" value="SET_SETDB-like"/>
    <property type="match status" value="1"/>
</dbReference>
<keyword evidence="2" id="KW-0158">Chromosome</keyword>
<dbReference type="AlphaFoldDB" id="A0A7J7GUB7"/>
<dbReference type="PANTHER" id="PTHR46450">
    <property type="entry name" value="INACTIVE HISTONE-LYSINE N-METHYLTRANSFERASE SUVR1-RELATED"/>
    <property type="match status" value="1"/>
</dbReference>
<feature type="compositionally biased region" description="Polar residues" evidence="3">
    <location>
        <begin position="62"/>
        <end position="74"/>
    </location>
</feature>